<dbReference type="RefSeq" id="WP_151677769.1">
    <property type="nucleotide sequence ID" value="NZ_WBWA01000008.1"/>
</dbReference>
<dbReference type="NCBIfam" id="TIGR01725">
    <property type="entry name" value="phge_HK97_gp10"/>
    <property type="match status" value="1"/>
</dbReference>
<dbReference type="EMBL" id="WBWA01000008">
    <property type="protein sequence ID" value="KAB2665160.1"/>
    <property type="molecule type" value="Genomic_DNA"/>
</dbReference>
<comment type="caution">
    <text evidence="2">The sequence shown here is derived from an EMBL/GenBank/DDBJ whole genome shotgun (WGS) entry which is preliminary data.</text>
</comment>
<dbReference type="Proteomes" id="UP000430843">
    <property type="component" value="Unassembled WGS sequence"/>
</dbReference>
<evidence type="ECO:0008006" key="4">
    <source>
        <dbReference type="Google" id="ProtNLM"/>
    </source>
</evidence>
<sequence>MKVSKTVSIDGFSELDAALGALPKSTGKAVLRRTLRKAANPIEESGRNNAPLGPTGNLKNSYGTGTKLTRRQARMHRKMFKNDKASAEMFVGPNDPADIQTEFGNEHQQAEPHLRPAWDANKDRALNIIKEELGSEIIKAAKRFAKKAVKGR</sequence>
<reference evidence="2 3" key="1">
    <citation type="submission" date="2019-09" db="EMBL/GenBank/DDBJ databases">
        <title>Taxonomic organization of the family Brucellaceae based on a phylogenomic approach.</title>
        <authorList>
            <person name="Leclercq S."/>
            <person name="Cloeckaert A."/>
            <person name="Zygmunt M.S."/>
        </authorList>
    </citation>
    <scope>NUCLEOTIDE SEQUENCE [LARGE SCALE GENOMIC DNA]</scope>
    <source>
        <strain evidence="2 3">LMG 18957</strain>
    </source>
</reference>
<accession>A0A833CJZ9</accession>
<feature type="region of interest" description="Disordered" evidence="1">
    <location>
        <begin position="40"/>
        <end position="65"/>
    </location>
</feature>
<gene>
    <name evidence="2" type="ORF">F9K91_10500</name>
</gene>
<evidence type="ECO:0000313" key="3">
    <source>
        <dbReference type="Proteomes" id="UP000430843"/>
    </source>
</evidence>
<name>A0A833CJZ9_9HYPH</name>
<dbReference type="InterPro" id="IPR010064">
    <property type="entry name" value="HK97-gp10_tail"/>
</dbReference>
<proteinExistence type="predicted"/>
<organism evidence="2 3">
    <name type="scientific">Brucella tritici</name>
    <dbReference type="NCBI Taxonomy" id="94626"/>
    <lineage>
        <taxon>Bacteria</taxon>
        <taxon>Pseudomonadati</taxon>
        <taxon>Pseudomonadota</taxon>
        <taxon>Alphaproteobacteria</taxon>
        <taxon>Hyphomicrobiales</taxon>
        <taxon>Brucellaceae</taxon>
        <taxon>Brucella/Ochrobactrum group</taxon>
        <taxon>Brucella</taxon>
    </lineage>
</organism>
<keyword evidence="3" id="KW-1185">Reference proteome</keyword>
<evidence type="ECO:0000256" key="1">
    <source>
        <dbReference type="SAM" id="MobiDB-lite"/>
    </source>
</evidence>
<evidence type="ECO:0000313" key="2">
    <source>
        <dbReference type="EMBL" id="KAB2665160.1"/>
    </source>
</evidence>
<protein>
    <recommendedName>
        <fullName evidence="4">HK97 gp10 family phage protein</fullName>
    </recommendedName>
</protein>
<dbReference type="AlphaFoldDB" id="A0A833CJZ9"/>